<reference evidence="11 12" key="1">
    <citation type="submission" date="2010-05" db="EMBL/GenBank/DDBJ databases">
        <title>Complete sequence of Methanococcus voltae A3.</title>
        <authorList>
            <consortium name="US DOE Joint Genome Institute"/>
            <person name="Lucas S."/>
            <person name="Copeland A."/>
            <person name="Lapidus A."/>
            <person name="Cheng J.-F."/>
            <person name="Bruce D."/>
            <person name="Goodwin L."/>
            <person name="Pitluck S."/>
            <person name="Lowry S."/>
            <person name="Clum A."/>
            <person name="Land M."/>
            <person name="Hauser L."/>
            <person name="Kyrpides N."/>
            <person name="Mikhailova N."/>
            <person name="Whitman W.B."/>
            <person name="Woyke T."/>
        </authorList>
    </citation>
    <scope>NUCLEOTIDE SEQUENCE [LARGE SCALE GENOMIC DNA]</scope>
    <source>
        <strain evidence="12">ATCC BAA-1334 / A3</strain>
    </source>
</reference>
<dbReference type="GO" id="GO:0090560">
    <property type="term" value="F:2-(3-amino-3-carboxypropyl)histidine synthase activity"/>
    <property type="evidence" value="ECO:0007669"/>
    <property type="project" value="UniProtKB-UniRule"/>
</dbReference>
<evidence type="ECO:0000256" key="6">
    <source>
        <dbReference type="ARBA" id="ARBA00022723"/>
    </source>
</evidence>
<dbReference type="STRING" id="456320.Mvol_1475"/>
<evidence type="ECO:0000256" key="8">
    <source>
        <dbReference type="ARBA" id="ARBA00023014"/>
    </source>
</evidence>
<keyword evidence="4 10" id="KW-0808">Transferase</keyword>
<protein>
    <recommendedName>
        <fullName evidence="3 10">2-(3-amino-3-carboxypropyl)histidine synthase</fullName>
        <ecNumber evidence="3 10">2.5.1.108</ecNumber>
    </recommendedName>
</protein>
<dbReference type="InterPro" id="IPR042263">
    <property type="entry name" value="DPH1/DPH2_1"/>
</dbReference>
<dbReference type="NCBIfam" id="TIGR00322">
    <property type="entry name" value="diphth2_R"/>
    <property type="match status" value="1"/>
</dbReference>
<evidence type="ECO:0000256" key="4">
    <source>
        <dbReference type="ARBA" id="ARBA00022679"/>
    </source>
</evidence>
<dbReference type="EMBL" id="CP002057">
    <property type="protein sequence ID" value="ADI37130.1"/>
    <property type="molecule type" value="Genomic_DNA"/>
</dbReference>
<dbReference type="AlphaFoldDB" id="D7DQK3"/>
<keyword evidence="10" id="KW-0004">4Fe-4S</keyword>
<dbReference type="GO" id="GO:0017183">
    <property type="term" value="P:protein histidyl modification to diphthamide"/>
    <property type="evidence" value="ECO:0007669"/>
    <property type="project" value="UniProtKB-UniRule"/>
</dbReference>
<evidence type="ECO:0000256" key="7">
    <source>
        <dbReference type="ARBA" id="ARBA00023004"/>
    </source>
</evidence>
<dbReference type="Gene3D" id="3.40.50.11860">
    <property type="entry name" value="Diphthamide synthesis DPH1/DPH2 domain 3"/>
    <property type="match status" value="1"/>
</dbReference>
<dbReference type="InterPro" id="IPR042264">
    <property type="entry name" value="DPH1/DPH2_2"/>
</dbReference>
<keyword evidence="12" id="KW-1185">Reference proteome</keyword>
<sequence>MVKIMWNLETERVYNYICTSKAKKVILQAPEGLKRSVDLEISKLRQKFEENNTPQEQIPKMIIWGESCFGACDLCDRDVSLLNPDLIVHYGHEELSYVKSEIPVIYVHSYYNIDEDFEKNMEKLQKELNNPTIVSTIQFKKCLDEYNPNIILGCRAVINNWNNEDSILYVGTGRFHPLMMAYKFKKTVKIYNPLSREISEITESEIKKLIKIRIGKITKLMIHPPQKIGIVLSTKKGQCRTKVFDRMIELCEKNNIKYVPIVLNNISPSNLIYKVDAYVICACPRIVLDDYTNYDKTLITAREFEMYVKEDFEYVFDEVMEYDFI</sequence>
<accession>D7DQK3</accession>
<comment type="pathway">
    <text evidence="2 10">Protein modification; peptidyl-diphthamide biosynthesis.</text>
</comment>
<evidence type="ECO:0000256" key="10">
    <source>
        <dbReference type="PIRNR" id="PIRNR004967"/>
    </source>
</evidence>
<dbReference type="eggNOG" id="arCOG04112">
    <property type="taxonomic scope" value="Archaea"/>
</dbReference>
<dbReference type="InterPro" id="IPR042265">
    <property type="entry name" value="DPH1/DPH2_3"/>
</dbReference>
<dbReference type="Gene3D" id="3.40.50.11840">
    <property type="entry name" value="Diphthamide synthesis DPH1/DPH2 domain 1"/>
    <property type="match status" value="1"/>
</dbReference>
<evidence type="ECO:0000313" key="12">
    <source>
        <dbReference type="Proteomes" id="UP000007722"/>
    </source>
</evidence>
<comment type="function">
    <text evidence="10">Catalyzes the first step of diphthamide biosynthesis, i.e. the transfer of the 3-amino-3-carboxypropyl group from S-adenosyl-L-methionine (SAM) to the C2 position of the imidazole ring of the target histidine residue in translation elongation factor 2 (EF-2).</text>
</comment>
<organism evidence="11 12">
    <name type="scientific">Methanococcus voltae (strain ATCC BAA-1334 / A3)</name>
    <dbReference type="NCBI Taxonomy" id="456320"/>
    <lineage>
        <taxon>Archaea</taxon>
        <taxon>Methanobacteriati</taxon>
        <taxon>Methanobacteriota</taxon>
        <taxon>Methanomada group</taxon>
        <taxon>Methanococci</taxon>
        <taxon>Methanococcales</taxon>
        <taxon>Methanococcaceae</taxon>
        <taxon>Methanococcus</taxon>
    </lineage>
</organism>
<dbReference type="InParanoid" id="D7DQK3"/>
<dbReference type="KEGG" id="mvo:Mvol_1475"/>
<proteinExistence type="inferred from homology"/>
<dbReference type="InterPro" id="IPR022428">
    <property type="entry name" value="Dph2_arc"/>
</dbReference>
<evidence type="ECO:0000256" key="1">
    <source>
        <dbReference type="ARBA" id="ARBA00001966"/>
    </source>
</evidence>
<dbReference type="SFLD" id="SFLDS00032">
    <property type="entry name" value="Radical_SAM_3-amino-3-carboxyp"/>
    <property type="match status" value="1"/>
</dbReference>
<dbReference type="FunCoup" id="D7DQK3">
    <property type="interactions" value="127"/>
</dbReference>
<comment type="similarity">
    <text evidence="10">Belongs to the DPH1/DPH2 family.</text>
</comment>
<evidence type="ECO:0000313" key="11">
    <source>
        <dbReference type="EMBL" id="ADI37130.1"/>
    </source>
</evidence>
<gene>
    <name evidence="11" type="ordered locus">Mvol_1475</name>
</gene>
<dbReference type="NCBIfam" id="TIGR03682">
    <property type="entry name" value="arCOG04112"/>
    <property type="match status" value="1"/>
</dbReference>
<keyword evidence="7 10" id="KW-0408">Iron</keyword>
<dbReference type="UniPathway" id="UPA00559"/>
<evidence type="ECO:0000256" key="3">
    <source>
        <dbReference type="ARBA" id="ARBA00012221"/>
    </source>
</evidence>
<dbReference type="PIRSF" id="PIRSF004967">
    <property type="entry name" value="DPH1"/>
    <property type="match status" value="1"/>
</dbReference>
<evidence type="ECO:0000256" key="5">
    <source>
        <dbReference type="ARBA" id="ARBA00022691"/>
    </source>
</evidence>
<dbReference type="PANTHER" id="PTHR10762">
    <property type="entry name" value="DIPHTHAMIDE BIOSYNTHESIS PROTEIN"/>
    <property type="match status" value="1"/>
</dbReference>
<dbReference type="InterPro" id="IPR016435">
    <property type="entry name" value="DPH1/DPH2"/>
</dbReference>
<name>D7DQK3_METV3</name>
<dbReference type="GO" id="GO:0051539">
    <property type="term" value="F:4 iron, 4 sulfur cluster binding"/>
    <property type="evidence" value="ECO:0007669"/>
    <property type="project" value="UniProtKB-UniRule"/>
</dbReference>
<dbReference type="PANTHER" id="PTHR10762:SF1">
    <property type="entry name" value="2-(3-AMINO-3-CARBOXYPROPYL)HISTIDINE SYNTHASE SUBUNIT 1"/>
    <property type="match status" value="1"/>
</dbReference>
<dbReference type="GO" id="GO:0046872">
    <property type="term" value="F:metal ion binding"/>
    <property type="evidence" value="ECO:0007669"/>
    <property type="project" value="UniProtKB-KW"/>
</dbReference>
<dbReference type="Gene3D" id="3.40.50.11850">
    <property type="entry name" value="Diphthamide synthesis DPH1/DPH2 domain 2"/>
    <property type="match status" value="1"/>
</dbReference>
<comment type="catalytic activity">
    <reaction evidence="9 10">
        <text>L-histidyl-[translation elongation factor 2] + S-adenosyl-L-methionine = 2-[(3S)-amino-3-carboxypropyl]-L-histidyl-[translation elongation factor 2] + S-methyl-5'-thioadenosine + H(+)</text>
        <dbReference type="Rhea" id="RHEA:36783"/>
        <dbReference type="Rhea" id="RHEA-COMP:9748"/>
        <dbReference type="Rhea" id="RHEA-COMP:9749"/>
        <dbReference type="ChEBI" id="CHEBI:15378"/>
        <dbReference type="ChEBI" id="CHEBI:17509"/>
        <dbReference type="ChEBI" id="CHEBI:29979"/>
        <dbReference type="ChEBI" id="CHEBI:59789"/>
        <dbReference type="ChEBI" id="CHEBI:73995"/>
        <dbReference type="EC" id="2.5.1.108"/>
    </reaction>
</comment>
<evidence type="ECO:0000256" key="2">
    <source>
        <dbReference type="ARBA" id="ARBA00005156"/>
    </source>
</evidence>
<keyword evidence="8 10" id="KW-0411">Iron-sulfur</keyword>
<dbReference type="EC" id="2.5.1.108" evidence="3 10"/>
<comment type="cofactor">
    <cofactor evidence="1 10">
        <name>[4Fe-4S] cluster</name>
        <dbReference type="ChEBI" id="CHEBI:49883"/>
    </cofactor>
</comment>
<dbReference type="Proteomes" id="UP000007722">
    <property type="component" value="Chromosome"/>
</dbReference>
<keyword evidence="5 10" id="KW-0949">S-adenosyl-L-methionine</keyword>
<dbReference type="InterPro" id="IPR035435">
    <property type="entry name" value="DPH1/DPH2_euk_archaea"/>
</dbReference>
<evidence type="ECO:0000256" key="9">
    <source>
        <dbReference type="ARBA" id="ARBA00048403"/>
    </source>
</evidence>
<dbReference type="Pfam" id="PF01866">
    <property type="entry name" value="Diphthamide_syn"/>
    <property type="match status" value="1"/>
</dbReference>
<dbReference type="HOGENOM" id="CLU_037146_0_0_2"/>
<keyword evidence="6 10" id="KW-0479">Metal-binding</keyword>